<keyword evidence="1" id="KW-0472">Membrane</keyword>
<sequence length="132" mass="14046">MTKLPTNSIVTSLLITVSTVLGCGVLPAGQGSKQKLFFIVEISPVLHRVVGLTVTGFTTLPVAMVYTSAMNAVRFPSIATSKAGARGFVQRLVMQAVFDVFERQACSALVPDAVISAILDQLTVEISYNPMN</sequence>
<proteinExistence type="predicted"/>
<evidence type="ECO:0000313" key="4">
    <source>
        <dbReference type="Proteomes" id="UP001196413"/>
    </source>
</evidence>
<dbReference type="AlphaFoldDB" id="A0AAD5QRH2"/>
<gene>
    <name evidence="3" type="ORF">KIN20_017372</name>
</gene>
<evidence type="ECO:0000313" key="3">
    <source>
        <dbReference type="EMBL" id="KAJ1358840.1"/>
    </source>
</evidence>
<feature type="chain" id="PRO_5042277374" evidence="2">
    <location>
        <begin position="23"/>
        <end position="132"/>
    </location>
</feature>
<feature type="signal peptide" evidence="2">
    <location>
        <begin position="1"/>
        <end position="22"/>
    </location>
</feature>
<protein>
    <submittedName>
        <fullName evidence="3">Uncharacterized protein</fullName>
    </submittedName>
</protein>
<name>A0AAD5QRH2_PARTN</name>
<evidence type="ECO:0000256" key="1">
    <source>
        <dbReference type="SAM" id="Phobius"/>
    </source>
</evidence>
<keyword evidence="2" id="KW-0732">Signal</keyword>
<dbReference type="PROSITE" id="PS51257">
    <property type="entry name" value="PROKAR_LIPOPROTEIN"/>
    <property type="match status" value="1"/>
</dbReference>
<keyword evidence="4" id="KW-1185">Reference proteome</keyword>
<organism evidence="3 4">
    <name type="scientific">Parelaphostrongylus tenuis</name>
    <name type="common">Meningeal worm</name>
    <dbReference type="NCBI Taxonomy" id="148309"/>
    <lineage>
        <taxon>Eukaryota</taxon>
        <taxon>Metazoa</taxon>
        <taxon>Ecdysozoa</taxon>
        <taxon>Nematoda</taxon>
        <taxon>Chromadorea</taxon>
        <taxon>Rhabditida</taxon>
        <taxon>Rhabditina</taxon>
        <taxon>Rhabditomorpha</taxon>
        <taxon>Strongyloidea</taxon>
        <taxon>Metastrongylidae</taxon>
        <taxon>Parelaphostrongylus</taxon>
    </lineage>
</organism>
<dbReference type="Proteomes" id="UP001196413">
    <property type="component" value="Unassembled WGS sequence"/>
</dbReference>
<evidence type="ECO:0000256" key="2">
    <source>
        <dbReference type="SAM" id="SignalP"/>
    </source>
</evidence>
<keyword evidence="1" id="KW-0812">Transmembrane</keyword>
<comment type="caution">
    <text evidence="3">The sequence shown here is derived from an EMBL/GenBank/DDBJ whole genome shotgun (WGS) entry which is preliminary data.</text>
</comment>
<dbReference type="EMBL" id="JAHQIW010003486">
    <property type="protein sequence ID" value="KAJ1358840.1"/>
    <property type="molecule type" value="Genomic_DNA"/>
</dbReference>
<keyword evidence="1" id="KW-1133">Transmembrane helix</keyword>
<accession>A0AAD5QRH2</accession>
<feature type="transmembrane region" description="Helical" evidence="1">
    <location>
        <begin position="46"/>
        <end position="66"/>
    </location>
</feature>
<reference evidence="3" key="1">
    <citation type="submission" date="2021-06" db="EMBL/GenBank/DDBJ databases">
        <title>Parelaphostrongylus tenuis whole genome reference sequence.</title>
        <authorList>
            <person name="Garwood T.J."/>
            <person name="Larsen P.A."/>
            <person name="Fountain-Jones N.M."/>
            <person name="Garbe J.R."/>
            <person name="Macchietto M.G."/>
            <person name="Kania S.A."/>
            <person name="Gerhold R.W."/>
            <person name="Richards J.E."/>
            <person name="Wolf T.M."/>
        </authorList>
    </citation>
    <scope>NUCLEOTIDE SEQUENCE</scope>
    <source>
        <strain evidence="3">MNPRO001-30</strain>
        <tissue evidence="3">Meninges</tissue>
    </source>
</reference>